<evidence type="ECO:0000313" key="4">
    <source>
        <dbReference type="Proteomes" id="UP001153076"/>
    </source>
</evidence>
<sequence>MRFCWVNQVLISLGRFEYNVSMGTEAQKEYAAFEEKVKRSLYLDNLSPQVTEPVIKAAFEQYGNVISTHFIPNYADCYHCKCALVELENYKEASTIIDMLRTYPFMMSGMPRPVVARAAEPGMFDKRPANPDRKIQLYWLDPKDPDFEVAQNLKNLTKKHFAERLYLLERQHVEEEKLSKKQVEALKIHHQKYDMMDSVLSDSGSKHLAREYGLNFTDDIVQKRFSWRVLVTEFILTPEINSYAVVQVGGDQLVKYEYVGVLNGNYVSSINSVDVQYDTGVEHRGILVPLKGRGKKNLLAWLNTTGPTAKSVGKQEHKARTRSDLSSIDKKYTVVYADLLIFSDNSDESFVEHVIKGSDFPLLIPVMHLPEATGYEAKCEANANLLDDAGSFQRSVSNLPSCHFVPSSCKFNQIALHQLVLYLYRSM</sequence>
<organism evidence="3 4">
    <name type="scientific">Carnegiea gigantea</name>
    <dbReference type="NCBI Taxonomy" id="171969"/>
    <lineage>
        <taxon>Eukaryota</taxon>
        <taxon>Viridiplantae</taxon>
        <taxon>Streptophyta</taxon>
        <taxon>Embryophyta</taxon>
        <taxon>Tracheophyta</taxon>
        <taxon>Spermatophyta</taxon>
        <taxon>Magnoliopsida</taxon>
        <taxon>eudicotyledons</taxon>
        <taxon>Gunneridae</taxon>
        <taxon>Pentapetalae</taxon>
        <taxon>Caryophyllales</taxon>
        <taxon>Cactineae</taxon>
        <taxon>Cactaceae</taxon>
        <taxon>Cactoideae</taxon>
        <taxon>Echinocereeae</taxon>
        <taxon>Carnegiea</taxon>
    </lineage>
</organism>
<dbReference type="SUPFAM" id="SSF54928">
    <property type="entry name" value="RNA-binding domain, RBD"/>
    <property type="match status" value="1"/>
</dbReference>
<dbReference type="CDD" id="cd00590">
    <property type="entry name" value="RRM_SF"/>
    <property type="match status" value="1"/>
</dbReference>
<dbReference type="Pfam" id="PF00076">
    <property type="entry name" value="RRM_1"/>
    <property type="match status" value="1"/>
</dbReference>
<feature type="domain" description="RRM" evidence="2">
    <location>
        <begin position="39"/>
        <end position="121"/>
    </location>
</feature>
<dbReference type="SMART" id="SM00360">
    <property type="entry name" value="RRM"/>
    <property type="match status" value="1"/>
</dbReference>
<dbReference type="InterPro" id="IPR012677">
    <property type="entry name" value="Nucleotide-bd_a/b_plait_sf"/>
</dbReference>
<evidence type="ECO:0000259" key="2">
    <source>
        <dbReference type="PROSITE" id="PS50102"/>
    </source>
</evidence>
<accession>A0A9Q1K6E6</accession>
<dbReference type="GO" id="GO:0003723">
    <property type="term" value="F:RNA binding"/>
    <property type="evidence" value="ECO:0007669"/>
    <property type="project" value="UniProtKB-UniRule"/>
</dbReference>
<dbReference type="Proteomes" id="UP001153076">
    <property type="component" value="Unassembled WGS sequence"/>
</dbReference>
<keyword evidence="4" id="KW-1185">Reference proteome</keyword>
<reference evidence="3" key="1">
    <citation type="submission" date="2022-04" db="EMBL/GenBank/DDBJ databases">
        <title>Carnegiea gigantea Genome sequencing and assembly v2.</title>
        <authorList>
            <person name="Copetti D."/>
            <person name="Sanderson M.J."/>
            <person name="Burquez A."/>
            <person name="Wojciechowski M.F."/>
        </authorList>
    </citation>
    <scope>NUCLEOTIDE SEQUENCE</scope>
    <source>
        <strain evidence="3">SGP5-SGP5p</strain>
        <tissue evidence="3">Aerial part</tissue>
    </source>
</reference>
<dbReference type="PANTHER" id="PTHR36309">
    <property type="entry name" value="RNA-BINDING (RRM/RBD/RNP MOTIFS) FAMILY PROTEIN"/>
    <property type="match status" value="1"/>
</dbReference>
<keyword evidence="1" id="KW-0694">RNA-binding</keyword>
<proteinExistence type="predicted"/>
<dbReference type="EMBL" id="JAKOGI010000267">
    <property type="protein sequence ID" value="KAJ8438176.1"/>
    <property type="molecule type" value="Genomic_DNA"/>
</dbReference>
<dbReference type="PROSITE" id="PS50102">
    <property type="entry name" value="RRM"/>
    <property type="match status" value="1"/>
</dbReference>
<evidence type="ECO:0000256" key="1">
    <source>
        <dbReference type="PROSITE-ProRule" id="PRU00176"/>
    </source>
</evidence>
<name>A0A9Q1K6E6_9CARY</name>
<dbReference type="Gene3D" id="3.30.70.330">
    <property type="match status" value="1"/>
</dbReference>
<dbReference type="InterPro" id="IPR035979">
    <property type="entry name" value="RBD_domain_sf"/>
</dbReference>
<protein>
    <recommendedName>
        <fullName evidence="2">RRM domain-containing protein</fullName>
    </recommendedName>
</protein>
<dbReference type="AlphaFoldDB" id="A0A9Q1K6E6"/>
<gene>
    <name evidence="3" type="ORF">Cgig2_033055</name>
</gene>
<dbReference type="InterPro" id="IPR053316">
    <property type="entry name" value="Epigenetic_reg_gene_expr"/>
</dbReference>
<dbReference type="InterPro" id="IPR000504">
    <property type="entry name" value="RRM_dom"/>
</dbReference>
<dbReference type="PANTHER" id="PTHR36309:SF1">
    <property type="entry name" value="RNA-BINDING (RRM_RBD_RNP MOTIFS) FAMILY PROTEIN"/>
    <property type="match status" value="1"/>
</dbReference>
<dbReference type="OrthoDB" id="1913496at2759"/>
<evidence type="ECO:0000313" key="3">
    <source>
        <dbReference type="EMBL" id="KAJ8438176.1"/>
    </source>
</evidence>
<comment type="caution">
    <text evidence="3">The sequence shown here is derived from an EMBL/GenBank/DDBJ whole genome shotgun (WGS) entry which is preliminary data.</text>
</comment>